<dbReference type="Gene3D" id="2.10.70.100">
    <property type="match status" value="1"/>
</dbReference>
<accession>A0ABQ4U538</accession>
<keyword evidence="5" id="KW-0418">Kinase</keyword>
<gene>
    <name evidence="7" type="ORF">MPOCJGCO_3039</name>
</gene>
<evidence type="ECO:0000256" key="4">
    <source>
        <dbReference type="ARBA" id="ARBA00022679"/>
    </source>
</evidence>
<dbReference type="InterPro" id="IPR013655">
    <property type="entry name" value="PAS_fold_3"/>
</dbReference>
<dbReference type="InterPro" id="IPR001610">
    <property type="entry name" value="PAC"/>
</dbReference>
<organism evidence="7 8">
    <name type="scientific">Methylobacterium trifolii</name>
    <dbReference type="NCBI Taxonomy" id="1003092"/>
    <lineage>
        <taxon>Bacteria</taxon>
        <taxon>Pseudomonadati</taxon>
        <taxon>Pseudomonadota</taxon>
        <taxon>Alphaproteobacteria</taxon>
        <taxon>Hyphomicrobiales</taxon>
        <taxon>Methylobacteriaceae</taxon>
        <taxon>Methylobacterium</taxon>
    </lineage>
</organism>
<dbReference type="PANTHER" id="PTHR43304:SF1">
    <property type="entry name" value="PAC DOMAIN-CONTAINING PROTEIN"/>
    <property type="match status" value="1"/>
</dbReference>
<dbReference type="EMBL" id="BPRB01000172">
    <property type="protein sequence ID" value="GJE60920.1"/>
    <property type="molecule type" value="Genomic_DNA"/>
</dbReference>
<evidence type="ECO:0000256" key="1">
    <source>
        <dbReference type="ARBA" id="ARBA00000085"/>
    </source>
</evidence>
<dbReference type="PROSITE" id="PS50113">
    <property type="entry name" value="PAC"/>
    <property type="match status" value="1"/>
</dbReference>
<dbReference type="RefSeq" id="WP_238183502.1">
    <property type="nucleotide sequence ID" value="NZ_BPRB01000172.1"/>
</dbReference>
<dbReference type="SUPFAM" id="SSF55785">
    <property type="entry name" value="PYP-like sensor domain (PAS domain)"/>
    <property type="match status" value="1"/>
</dbReference>
<evidence type="ECO:0000256" key="5">
    <source>
        <dbReference type="ARBA" id="ARBA00022777"/>
    </source>
</evidence>
<evidence type="ECO:0000313" key="7">
    <source>
        <dbReference type="EMBL" id="GJE60920.1"/>
    </source>
</evidence>
<reference evidence="7" key="1">
    <citation type="journal article" date="2021" name="Front. Microbiol.">
        <title>Comprehensive Comparative Genomics and Phenotyping of Methylobacterium Species.</title>
        <authorList>
            <person name="Alessa O."/>
            <person name="Ogura Y."/>
            <person name="Fujitani Y."/>
            <person name="Takami H."/>
            <person name="Hayashi T."/>
            <person name="Sahin N."/>
            <person name="Tani A."/>
        </authorList>
    </citation>
    <scope>NUCLEOTIDE SEQUENCE</scope>
    <source>
        <strain evidence="7">DSM 23632</strain>
    </source>
</reference>
<proteinExistence type="predicted"/>
<dbReference type="Gene3D" id="3.30.450.20">
    <property type="entry name" value="PAS domain"/>
    <property type="match status" value="1"/>
</dbReference>
<keyword evidence="4" id="KW-0808">Transferase</keyword>
<feature type="domain" description="PAC" evidence="6">
    <location>
        <begin position="90"/>
        <end position="142"/>
    </location>
</feature>
<evidence type="ECO:0000313" key="8">
    <source>
        <dbReference type="Proteomes" id="UP001055057"/>
    </source>
</evidence>
<dbReference type="InterPro" id="IPR000700">
    <property type="entry name" value="PAS-assoc_C"/>
</dbReference>
<name>A0ABQ4U538_9HYPH</name>
<dbReference type="Proteomes" id="UP001055057">
    <property type="component" value="Unassembled WGS sequence"/>
</dbReference>
<keyword evidence="8" id="KW-1185">Reference proteome</keyword>
<sequence>MRIKAIDGFSENTDRLHAALEASCVVGVWEWDHVRAVVIYDEGAAKLLTGDPDLGEQEIENPIAMAAVHPADQDWLIEHVRQAVRRGGLVLAEYRVMTRDGGTRWLLSRGRTYRDETGQPLRSNGILIDITELREGGDRYVLSDSATRGDPLERAADLAIAVKQTLGPDAPSEVRTVADLLLLSLGRALARSDLD</sequence>
<comment type="catalytic activity">
    <reaction evidence="1">
        <text>ATP + protein L-histidine = ADP + protein N-phospho-L-histidine.</text>
        <dbReference type="EC" id="2.7.13.3"/>
    </reaction>
</comment>
<dbReference type="CDD" id="cd00130">
    <property type="entry name" value="PAS"/>
    <property type="match status" value="1"/>
</dbReference>
<dbReference type="Pfam" id="PF08447">
    <property type="entry name" value="PAS_3"/>
    <property type="match status" value="1"/>
</dbReference>
<evidence type="ECO:0000256" key="2">
    <source>
        <dbReference type="ARBA" id="ARBA00012438"/>
    </source>
</evidence>
<evidence type="ECO:0000259" key="6">
    <source>
        <dbReference type="PROSITE" id="PS50113"/>
    </source>
</evidence>
<protein>
    <recommendedName>
        <fullName evidence="2">histidine kinase</fullName>
        <ecNumber evidence="2">2.7.13.3</ecNumber>
    </recommendedName>
</protein>
<dbReference type="InterPro" id="IPR000014">
    <property type="entry name" value="PAS"/>
</dbReference>
<dbReference type="InterPro" id="IPR035965">
    <property type="entry name" value="PAS-like_dom_sf"/>
</dbReference>
<dbReference type="InterPro" id="IPR052162">
    <property type="entry name" value="Sensor_kinase/Photoreceptor"/>
</dbReference>
<dbReference type="EC" id="2.7.13.3" evidence="2"/>
<evidence type="ECO:0000256" key="3">
    <source>
        <dbReference type="ARBA" id="ARBA00022553"/>
    </source>
</evidence>
<comment type="caution">
    <text evidence="7">The sequence shown here is derived from an EMBL/GenBank/DDBJ whole genome shotgun (WGS) entry which is preliminary data.</text>
</comment>
<dbReference type="PANTHER" id="PTHR43304">
    <property type="entry name" value="PHYTOCHROME-LIKE PROTEIN CPH1"/>
    <property type="match status" value="1"/>
</dbReference>
<keyword evidence="3" id="KW-0597">Phosphoprotein</keyword>
<dbReference type="NCBIfam" id="TIGR00229">
    <property type="entry name" value="sensory_box"/>
    <property type="match status" value="1"/>
</dbReference>
<dbReference type="SMART" id="SM00086">
    <property type="entry name" value="PAC"/>
    <property type="match status" value="1"/>
</dbReference>
<reference evidence="7" key="2">
    <citation type="submission" date="2021-08" db="EMBL/GenBank/DDBJ databases">
        <authorList>
            <person name="Tani A."/>
            <person name="Ola A."/>
            <person name="Ogura Y."/>
            <person name="Katsura K."/>
            <person name="Hayashi T."/>
        </authorList>
    </citation>
    <scope>NUCLEOTIDE SEQUENCE</scope>
    <source>
        <strain evidence="7">DSM 23632</strain>
    </source>
</reference>